<feature type="compositionally biased region" description="Polar residues" evidence="1">
    <location>
        <begin position="56"/>
        <end position="67"/>
    </location>
</feature>
<dbReference type="Proteomes" id="UP000799750">
    <property type="component" value="Unassembled WGS sequence"/>
</dbReference>
<proteinExistence type="predicted"/>
<dbReference type="AlphaFoldDB" id="A0A6A6R4R6"/>
<organism evidence="2 3">
    <name type="scientific">Lophium mytilinum</name>
    <dbReference type="NCBI Taxonomy" id="390894"/>
    <lineage>
        <taxon>Eukaryota</taxon>
        <taxon>Fungi</taxon>
        <taxon>Dikarya</taxon>
        <taxon>Ascomycota</taxon>
        <taxon>Pezizomycotina</taxon>
        <taxon>Dothideomycetes</taxon>
        <taxon>Pleosporomycetidae</taxon>
        <taxon>Mytilinidiales</taxon>
        <taxon>Mytilinidiaceae</taxon>
        <taxon>Lophium</taxon>
    </lineage>
</organism>
<protein>
    <submittedName>
        <fullName evidence="2">Uncharacterized protein</fullName>
    </submittedName>
</protein>
<evidence type="ECO:0000256" key="1">
    <source>
        <dbReference type="SAM" id="MobiDB-lite"/>
    </source>
</evidence>
<evidence type="ECO:0000313" key="2">
    <source>
        <dbReference type="EMBL" id="KAF2499745.1"/>
    </source>
</evidence>
<evidence type="ECO:0000313" key="3">
    <source>
        <dbReference type="Proteomes" id="UP000799750"/>
    </source>
</evidence>
<accession>A0A6A6R4R6</accession>
<reference evidence="2" key="1">
    <citation type="journal article" date="2020" name="Stud. Mycol.">
        <title>101 Dothideomycetes genomes: a test case for predicting lifestyles and emergence of pathogens.</title>
        <authorList>
            <person name="Haridas S."/>
            <person name="Albert R."/>
            <person name="Binder M."/>
            <person name="Bloem J."/>
            <person name="Labutti K."/>
            <person name="Salamov A."/>
            <person name="Andreopoulos B."/>
            <person name="Baker S."/>
            <person name="Barry K."/>
            <person name="Bills G."/>
            <person name="Bluhm B."/>
            <person name="Cannon C."/>
            <person name="Castanera R."/>
            <person name="Culley D."/>
            <person name="Daum C."/>
            <person name="Ezra D."/>
            <person name="Gonzalez J."/>
            <person name="Henrissat B."/>
            <person name="Kuo A."/>
            <person name="Liang C."/>
            <person name="Lipzen A."/>
            <person name="Lutzoni F."/>
            <person name="Magnuson J."/>
            <person name="Mondo S."/>
            <person name="Nolan M."/>
            <person name="Ohm R."/>
            <person name="Pangilinan J."/>
            <person name="Park H.-J."/>
            <person name="Ramirez L."/>
            <person name="Alfaro M."/>
            <person name="Sun H."/>
            <person name="Tritt A."/>
            <person name="Yoshinaga Y."/>
            <person name="Zwiers L.-H."/>
            <person name="Turgeon B."/>
            <person name="Goodwin S."/>
            <person name="Spatafora J."/>
            <person name="Crous P."/>
            <person name="Grigoriev I."/>
        </authorList>
    </citation>
    <scope>NUCLEOTIDE SEQUENCE</scope>
    <source>
        <strain evidence="2">CBS 269.34</strain>
    </source>
</reference>
<feature type="region of interest" description="Disordered" evidence="1">
    <location>
        <begin position="30"/>
        <end position="69"/>
    </location>
</feature>
<gene>
    <name evidence="2" type="ORF">BU16DRAFT_282051</name>
</gene>
<sequence length="150" mass="16978">MAKRADRTAWVADGWAASLVECTMEREVESMGGVPPRLSRTKDLPRPPKHHAPRNNMHTASISSTHPVHQRAAVRNPRHIVLCVRQLPRSLCIPAQPHRCGEEPNDVLYAFERCAITTNIYWNPCHLGRSHLRDAILGLSRELTLALTRR</sequence>
<keyword evidence="3" id="KW-1185">Reference proteome</keyword>
<dbReference type="EMBL" id="MU004184">
    <property type="protein sequence ID" value="KAF2499745.1"/>
    <property type="molecule type" value="Genomic_DNA"/>
</dbReference>
<name>A0A6A6R4R6_9PEZI</name>